<dbReference type="AlphaFoldDB" id="A0A1A0HC27"/>
<evidence type="ECO:0000313" key="4">
    <source>
        <dbReference type="Proteomes" id="UP000092555"/>
    </source>
</evidence>
<feature type="compositionally biased region" description="Basic and acidic residues" evidence="1">
    <location>
        <begin position="262"/>
        <end position="273"/>
    </location>
</feature>
<sequence length="273" mass="30958">MPPVHFRLPGVVPSLDEIVCSEPCALQPGPYSKAAFVDFLRLSHCAENLDFVWDVDRYLERFCQQEAVPFLDDETILENLRLVRLWTLIYDTYICRTAPREVNVPGKLLARFLAHVLPDHKEVLVLRKAVYELLSANYNDFVTSAREHHAHHILCRRPLEAVAPEALLQDHDSPHDVLSPDTIFHIISPDLLVQWEKTLETYEMLKLASSCESAGLPTRNNSAGAASTRPSSRGSSLGSVFDNIREYSGWKKTVRKLRPRRSSSEKPADDMSL</sequence>
<feature type="compositionally biased region" description="Polar residues" evidence="1">
    <location>
        <begin position="218"/>
        <end position="238"/>
    </location>
</feature>
<dbReference type="InterPro" id="IPR016137">
    <property type="entry name" value="RGS"/>
</dbReference>
<reference evidence="3 4" key="1">
    <citation type="submission" date="2016-05" db="EMBL/GenBank/DDBJ databases">
        <title>Comparative genomics of biotechnologically important yeasts.</title>
        <authorList>
            <consortium name="DOE Joint Genome Institute"/>
            <person name="Riley R."/>
            <person name="Haridas S."/>
            <person name="Wolfe K.H."/>
            <person name="Lopes M.R."/>
            <person name="Hittinger C.T."/>
            <person name="Goker M."/>
            <person name="Salamov A."/>
            <person name="Wisecaver J."/>
            <person name="Long T.M."/>
            <person name="Aerts A.L."/>
            <person name="Barry K."/>
            <person name="Choi C."/>
            <person name="Clum A."/>
            <person name="Coughlan A.Y."/>
            <person name="Deshpande S."/>
            <person name="Douglass A.P."/>
            <person name="Hanson S.J."/>
            <person name="Klenk H.-P."/>
            <person name="LaButti K."/>
            <person name="Lapidus A."/>
            <person name="Lindquist E."/>
            <person name="Lipzen A."/>
            <person name="Meier-kolthoff J.P."/>
            <person name="Ohm R.A."/>
            <person name="Otillar R.P."/>
            <person name="Pangilinan J."/>
            <person name="Peng Y."/>
            <person name="Rokas A."/>
            <person name="Rosa C.A."/>
            <person name="Scheuner C."/>
            <person name="Sibirny A.A."/>
            <person name="Slot J.C."/>
            <person name="Stielow J.B."/>
            <person name="Sun H."/>
            <person name="Kurtzman C.P."/>
            <person name="Blackwell M."/>
            <person name="Grigoriev I.V."/>
            <person name="Jeffries T.W."/>
        </authorList>
    </citation>
    <scope>NUCLEOTIDE SEQUENCE [LARGE SCALE GENOMIC DNA]</scope>
    <source>
        <strain evidence="3 4">NRRL YB-4993</strain>
    </source>
</reference>
<dbReference type="CDD" id="cd07440">
    <property type="entry name" value="RGS"/>
    <property type="match status" value="1"/>
</dbReference>
<organism evidence="3 4">
    <name type="scientific">Metschnikowia bicuspidata var. bicuspidata NRRL YB-4993</name>
    <dbReference type="NCBI Taxonomy" id="869754"/>
    <lineage>
        <taxon>Eukaryota</taxon>
        <taxon>Fungi</taxon>
        <taxon>Dikarya</taxon>
        <taxon>Ascomycota</taxon>
        <taxon>Saccharomycotina</taxon>
        <taxon>Pichiomycetes</taxon>
        <taxon>Metschnikowiaceae</taxon>
        <taxon>Metschnikowia</taxon>
    </lineage>
</organism>
<comment type="caution">
    <text evidence="3">The sequence shown here is derived from an EMBL/GenBank/DDBJ whole genome shotgun (WGS) entry which is preliminary data.</text>
</comment>
<dbReference type="SUPFAM" id="SSF48097">
    <property type="entry name" value="Regulator of G-protein signaling, RGS"/>
    <property type="match status" value="1"/>
</dbReference>
<evidence type="ECO:0000259" key="2">
    <source>
        <dbReference type="PROSITE" id="PS50132"/>
    </source>
</evidence>
<feature type="region of interest" description="Disordered" evidence="1">
    <location>
        <begin position="254"/>
        <end position="273"/>
    </location>
</feature>
<dbReference type="InterPro" id="IPR044926">
    <property type="entry name" value="RGS_subdomain_2"/>
</dbReference>
<dbReference type="SMART" id="SM00315">
    <property type="entry name" value="RGS"/>
    <property type="match status" value="1"/>
</dbReference>
<name>A0A1A0HC27_9ASCO</name>
<keyword evidence="4" id="KW-1185">Reference proteome</keyword>
<feature type="domain" description="RGS" evidence="2">
    <location>
        <begin position="30"/>
        <end position="102"/>
    </location>
</feature>
<feature type="region of interest" description="Disordered" evidence="1">
    <location>
        <begin position="216"/>
        <end position="239"/>
    </location>
</feature>
<gene>
    <name evidence="3" type="ORF">METBIDRAFT_11958</name>
</gene>
<dbReference type="RefSeq" id="XP_018711953.1">
    <property type="nucleotide sequence ID" value="XM_018854131.1"/>
</dbReference>
<dbReference type="Proteomes" id="UP000092555">
    <property type="component" value="Unassembled WGS sequence"/>
</dbReference>
<dbReference type="GeneID" id="30027107"/>
<evidence type="ECO:0000256" key="1">
    <source>
        <dbReference type="SAM" id="MobiDB-lite"/>
    </source>
</evidence>
<proteinExistence type="predicted"/>
<dbReference type="PROSITE" id="PS50132">
    <property type="entry name" value="RGS"/>
    <property type="match status" value="1"/>
</dbReference>
<dbReference type="OrthoDB" id="10266999at2759"/>
<dbReference type="Gene3D" id="1.10.167.10">
    <property type="entry name" value="Regulator of G-protein Signalling 4, domain 2"/>
    <property type="match status" value="1"/>
</dbReference>
<protein>
    <recommendedName>
        <fullName evidence="2">RGS domain-containing protein</fullName>
    </recommendedName>
</protein>
<dbReference type="InterPro" id="IPR036305">
    <property type="entry name" value="RGS_sf"/>
</dbReference>
<accession>A0A1A0HC27</accession>
<dbReference type="Pfam" id="PF00615">
    <property type="entry name" value="RGS"/>
    <property type="match status" value="1"/>
</dbReference>
<dbReference type="EMBL" id="LXTC01000003">
    <property type="protein sequence ID" value="OBA21443.1"/>
    <property type="molecule type" value="Genomic_DNA"/>
</dbReference>
<evidence type="ECO:0000313" key="3">
    <source>
        <dbReference type="EMBL" id="OBA21443.1"/>
    </source>
</evidence>